<protein>
    <submittedName>
        <fullName evidence="1">Uncharacterized protein</fullName>
    </submittedName>
</protein>
<reference evidence="1" key="1">
    <citation type="submission" date="2023-11" db="EMBL/GenBank/DDBJ databases">
        <authorList>
            <person name="Poullet M."/>
        </authorList>
    </citation>
    <scope>NUCLEOTIDE SEQUENCE</scope>
    <source>
        <strain evidence="1">E1834</strain>
    </source>
</reference>
<evidence type="ECO:0000313" key="1">
    <source>
        <dbReference type="EMBL" id="CAK5105059.1"/>
    </source>
</evidence>
<accession>A0ACB1AU17</accession>
<dbReference type="Proteomes" id="UP001497535">
    <property type="component" value="Unassembled WGS sequence"/>
</dbReference>
<gene>
    <name evidence="1" type="ORF">MENTE1834_LOCUS43147</name>
</gene>
<evidence type="ECO:0000313" key="2">
    <source>
        <dbReference type="Proteomes" id="UP001497535"/>
    </source>
</evidence>
<name>A0ACB1AU17_MELEN</name>
<sequence>MTRFFRCVFCGLYIVTLIHFNNVNTSSCFFIHPSDVIANDLFVSLSFSSISDTVDVTCSSFLLLFSHNATLCLPLHRKHDCLYFGHSFEL</sequence>
<dbReference type="EMBL" id="CAVMJV010000119">
    <property type="protein sequence ID" value="CAK5105059.1"/>
    <property type="molecule type" value="Genomic_DNA"/>
</dbReference>
<comment type="caution">
    <text evidence="1">The sequence shown here is derived from an EMBL/GenBank/DDBJ whole genome shotgun (WGS) entry which is preliminary data.</text>
</comment>
<proteinExistence type="predicted"/>
<organism evidence="1 2">
    <name type="scientific">Meloidogyne enterolobii</name>
    <name type="common">Root-knot nematode worm</name>
    <name type="synonym">Meloidogyne mayaguensis</name>
    <dbReference type="NCBI Taxonomy" id="390850"/>
    <lineage>
        <taxon>Eukaryota</taxon>
        <taxon>Metazoa</taxon>
        <taxon>Ecdysozoa</taxon>
        <taxon>Nematoda</taxon>
        <taxon>Chromadorea</taxon>
        <taxon>Rhabditida</taxon>
        <taxon>Tylenchina</taxon>
        <taxon>Tylenchomorpha</taxon>
        <taxon>Tylenchoidea</taxon>
        <taxon>Meloidogynidae</taxon>
        <taxon>Meloidogyninae</taxon>
        <taxon>Meloidogyne</taxon>
    </lineage>
</organism>
<keyword evidence="2" id="KW-1185">Reference proteome</keyword>